<protein>
    <recommendedName>
        <fullName evidence="15">b(0,+)-type amino acid transporter 1</fullName>
    </recommendedName>
    <alternativeName>
        <fullName evidence="16">Glycoprotein-associated amino acid transporter b0,+AT1</fullName>
    </alternativeName>
    <alternativeName>
        <fullName evidence="17">Solute carrier family 7 member 9</fullName>
    </alternativeName>
</protein>
<dbReference type="EMBL" id="JBIYXZ010002069">
    <property type="protein sequence ID" value="KAL3065256.1"/>
    <property type="molecule type" value="Genomic_DNA"/>
</dbReference>
<comment type="catalytic activity">
    <reaction evidence="11">
        <text>L-cystine(out) + L-arginine(in) = L-cystine(in) + L-arginine(out)</text>
        <dbReference type="Rhea" id="RHEA:71075"/>
        <dbReference type="ChEBI" id="CHEBI:32682"/>
        <dbReference type="ChEBI" id="CHEBI:35491"/>
    </reaction>
    <physiologicalReaction direction="left-to-right" evidence="11">
        <dbReference type="Rhea" id="RHEA:71076"/>
    </physiologicalReaction>
</comment>
<evidence type="ECO:0000256" key="6">
    <source>
        <dbReference type="ARBA" id="ARBA00022692"/>
    </source>
</evidence>
<keyword evidence="9" id="KW-1015">Disulfide bond</keyword>
<organism evidence="21 22">
    <name type="scientific">Pagothenia borchgrevinki</name>
    <name type="common">Bald rockcod</name>
    <name type="synonym">Trematomus borchgrevinki</name>
    <dbReference type="NCBI Taxonomy" id="8213"/>
    <lineage>
        <taxon>Eukaryota</taxon>
        <taxon>Metazoa</taxon>
        <taxon>Chordata</taxon>
        <taxon>Craniata</taxon>
        <taxon>Vertebrata</taxon>
        <taxon>Euteleostomi</taxon>
        <taxon>Actinopterygii</taxon>
        <taxon>Neopterygii</taxon>
        <taxon>Teleostei</taxon>
        <taxon>Neoteleostei</taxon>
        <taxon>Acanthomorphata</taxon>
        <taxon>Eupercaria</taxon>
        <taxon>Perciformes</taxon>
        <taxon>Notothenioidei</taxon>
        <taxon>Nototheniidae</taxon>
        <taxon>Pagothenia</taxon>
    </lineage>
</organism>
<evidence type="ECO:0000313" key="21">
    <source>
        <dbReference type="EMBL" id="KAL3065256.1"/>
    </source>
</evidence>
<comment type="subcellular location">
    <subcellularLocation>
        <location evidence="1">Apical cell membrane</location>
        <topology evidence="1">Multi-pass membrane protein</topology>
    </subcellularLocation>
</comment>
<evidence type="ECO:0000256" key="13">
    <source>
        <dbReference type="ARBA" id="ARBA00052179"/>
    </source>
</evidence>
<dbReference type="InterPro" id="IPR002293">
    <property type="entry name" value="AA/rel_permease1"/>
</dbReference>
<evidence type="ECO:0000256" key="5">
    <source>
        <dbReference type="ARBA" id="ARBA00022553"/>
    </source>
</evidence>
<reference evidence="21 22" key="2">
    <citation type="journal article" date="2024" name="G3 (Bethesda)">
        <title>The genome of the cryopelagic Antarctic bald notothen, Trematomus borchgrevinki.</title>
        <authorList>
            <person name="Rayamajhi N."/>
            <person name="Rivera-Colon A.G."/>
            <person name="Minhas B.F."/>
            <person name="Cheng C.C."/>
            <person name="Catchen J.M."/>
        </authorList>
    </citation>
    <scope>NUCLEOTIDE SEQUENCE [LARGE SCALE GENOMIC DNA]</scope>
    <source>
        <strain evidence="21">AGRC-2024</strain>
    </source>
</reference>
<dbReference type="Proteomes" id="UP001619887">
    <property type="component" value="Unassembled WGS sequence"/>
</dbReference>
<dbReference type="GO" id="GO:0016324">
    <property type="term" value="C:apical plasma membrane"/>
    <property type="evidence" value="ECO:0007669"/>
    <property type="project" value="UniProtKB-SubCell"/>
</dbReference>
<feature type="transmembrane region" description="Helical" evidence="20">
    <location>
        <begin position="117"/>
        <end position="143"/>
    </location>
</feature>
<feature type="transmembrane region" description="Helical" evidence="20">
    <location>
        <begin position="313"/>
        <end position="339"/>
    </location>
</feature>
<evidence type="ECO:0000256" key="20">
    <source>
        <dbReference type="SAM" id="Phobius"/>
    </source>
</evidence>
<comment type="catalytic activity">
    <reaction evidence="14">
        <text>L-leucine(out) + L-arginine(in) = L-leucine(in) + L-arginine(out)</text>
        <dbReference type="Rhea" id="RHEA:71059"/>
        <dbReference type="ChEBI" id="CHEBI:32682"/>
        <dbReference type="ChEBI" id="CHEBI:57427"/>
    </reaction>
    <physiologicalReaction direction="left-to-right" evidence="14">
        <dbReference type="Rhea" id="RHEA:71060"/>
    </physiologicalReaction>
</comment>
<comment type="catalytic activity">
    <reaction evidence="12">
        <text>L-histidine(out) + L-arginine(in) = L-histidine(in) + L-arginine(out)</text>
        <dbReference type="Rhea" id="RHEA:71063"/>
        <dbReference type="ChEBI" id="CHEBI:32682"/>
        <dbReference type="ChEBI" id="CHEBI:57595"/>
    </reaction>
    <physiologicalReaction direction="left-to-right" evidence="12">
        <dbReference type="Rhea" id="RHEA:71064"/>
    </physiologicalReaction>
</comment>
<evidence type="ECO:0000256" key="8">
    <source>
        <dbReference type="ARBA" id="ARBA00023136"/>
    </source>
</evidence>
<feature type="transmembrane region" description="Helical" evidence="20">
    <location>
        <begin position="390"/>
        <end position="409"/>
    </location>
</feature>
<evidence type="ECO:0000256" key="12">
    <source>
        <dbReference type="ARBA" id="ARBA00051835"/>
    </source>
</evidence>
<comment type="similarity">
    <text evidence="2">Belongs to the amino acid-polyamine-organocation (APC) superfamily.</text>
</comment>
<evidence type="ECO:0000256" key="2">
    <source>
        <dbReference type="ARBA" id="ARBA00009523"/>
    </source>
</evidence>
<dbReference type="Gene3D" id="1.20.1740.10">
    <property type="entry name" value="Amino acid/polyamine transporter I"/>
    <property type="match status" value="1"/>
</dbReference>
<comment type="catalytic activity">
    <reaction evidence="18">
        <text>L-phenylalanine(out) + L-arginine(in) = L-phenylalanine(in) + L-arginine(out)</text>
        <dbReference type="Rhea" id="RHEA:71067"/>
        <dbReference type="ChEBI" id="CHEBI:32682"/>
        <dbReference type="ChEBI" id="CHEBI:58095"/>
    </reaction>
    <physiologicalReaction direction="left-to-right" evidence="18">
        <dbReference type="Rhea" id="RHEA:71068"/>
    </physiologicalReaction>
</comment>
<comment type="caution">
    <text evidence="21">The sequence shown here is derived from an EMBL/GenBank/DDBJ whole genome shotgun (WGS) entry which is preliminary data.</text>
</comment>
<evidence type="ECO:0000256" key="7">
    <source>
        <dbReference type="ARBA" id="ARBA00022989"/>
    </source>
</evidence>
<sequence>MDEENIRKRKESQNGSTSNNVDSQTKDKQPAKATVLQKDVGLLSGICLIVGTMIGSGIFISPKAVLLYSGAVGPCLLIWAACGVLATMGALCYAELGTMIAKSGAEYSYLSEAFGSLVAYLYSWTTVMVLKPSSLAIITLSFAEYASIPFYPGCTPPVIVTKSLAAAAIFLIVMVNCLSVKLANYVQNVFTLAKLFIILIIVVAGMVMLAQGNTENLSNAFEGSSTSVGAIGLAFYNGLWAYDGWNQLNYITEELKDPFRNLPLAIIIGIPLVSVCYVLVNVAYFTVMTPTELLLSPAVAVTFGDRVLYPLSWIVPLFVVLSTFGSANGSCFTAGRLAYVSGREGHMVKILSYISLKRYTPAPALIFNGILASIYIIPSDINTLINYFSFAQWGFYGLTALALIVMRYTRKELHRPVKVPIFMAGLMVLVSCYLVLAPIIDKPELEYLYCTIFILSGLFLYYPFVHRKVNWARKIMRPITMHLQLLMEVVPPEKT</sequence>
<feature type="transmembrane region" description="Helical" evidence="20">
    <location>
        <begin position="40"/>
        <end position="60"/>
    </location>
</feature>
<feature type="compositionally biased region" description="Polar residues" evidence="19">
    <location>
        <begin position="13"/>
        <end position="23"/>
    </location>
</feature>
<keyword evidence="7 20" id="KW-1133">Transmembrane helix</keyword>
<feature type="transmembrane region" description="Helical" evidence="20">
    <location>
        <begin position="262"/>
        <end position="287"/>
    </location>
</feature>
<dbReference type="PANTHER" id="PTHR11785">
    <property type="entry name" value="AMINO ACID TRANSPORTER"/>
    <property type="match status" value="1"/>
</dbReference>
<feature type="transmembrane region" description="Helical" evidence="20">
    <location>
        <begin position="66"/>
        <end position="96"/>
    </location>
</feature>
<keyword evidence="8 20" id="KW-0472">Membrane</keyword>
<gene>
    <name evidence="21" type="ORF">OYC64_015435</name>
</gene>
<comment type="catalytic activity">
    <reaction evidence="13">
        <text>L-cysteine(out) + L-arginine(in) = L-cysteine(in) + L-arginine(out)</text>
        <dbReference type="Rhea" id="RHEA:71071"/>
        <dbReference type="ChEBI" id="CHEBI:32682"/>
        <dbReference type="ChEBI" id="CHEBI:35235"/>
    </reaction>
    <physiologicalReaction direction="left-to-right" evidence="13">
        <dbReference type="Rhea" id="RHEA:71072"/>
    </physiologicalReaction>
</comment>
<evidence type="ECO:0000256" key="19">
    <source>
        <dbReference type="SAM" id="MobiDB-lite"/>
    </source>
</evidence>
<keyword evidence="22" id="KW-1185">Reference proteome</keyword>
<evidence type="ECO:0000256" key="16">
    <source>
        <dbReference type="ARBA" id="ARBA00079910"/>
    </source>
</evidence>
<keyword evidence="5" id="KW-0597">Phosphoprotein</keyword>
<proteinExistence type="inferred from homology"/>
<reference evidence="21 22" key="1">
    <citation type="journal article" date="2022" name="G3 (Bethesda)">
        <title>Evaluating Illumina-, Nanopore-, and PacBio-based genome assembly strategies with the bald notothen, Trematomus borchgrevinki.</title>
        <authorList>
            <person name="Rayamajhi N."/>
            <person name="Cheng C.C."/>
            <person name="Catchen J.M."/>
        </authorList>
    </citation>
    <scope>NUCLEOTIDE SEQUENCE [LARGE SCALE GENOMIC DNA]</scope>
    <source>
        <strain evidence="21">AGRC-2024</strain>
    </source>
</reference>
<feature type="transmembrane region" description="Helical" evidence="20">
    <location>
        <begin position="421"/>
        <end position="440"/>
    </location>
</feature>
<dbReference type="InterPro" id="IPR050598">
    <property type="entry name" value="AminoAcid_Transporter"/>
</dbReference>
<feature type="transmembrane region" description="Helical" evidence="20">
    <location>
        <begin position="224"/>
        <end position="242"/>
    </location>
</feature>
<dbReference type="Pfam" id="PF13520">
    <property type="entry name" value="AA_permease_2"/>
    <property type="match status" value="1"/>
</dbReference>
<feature type="transmembrane region" description="Helical" evidence="20">
    <location>
        <begin position="163"/>
        <end position="183"/>
    </location>
</feature>
<dbReference type="FunFam" id="1.20.1740.10:FF:000015">
    <property type="entry name" value="B(0,+)-type amino acid transporter 1"/>
    <property type="match status" value="1"/>
</dbReference>
<evidence type="ECO:0000256" key="17">
    <source>
        <dbReference type="ARBA" id="ARBA00083296"/>
    </source>
</evidence>
<evidence type="ECO:0000256" key="18">
    <source>
        <dbReference type="ARBA" id="ARBA00093193"/>
    </source>
</evidence>
<feature type="transmembrane region" description="Helical" evidence="20">
    <location>
        <begin position="359"/>
        <end position="378"/>
    </location>
</feature>
<keyword evidence="4" id="KW-1003">Cell membrane</keyword>
<dbReference type="PANTHER" id="PTHR11785:SF354">
    <property type="entry name" value="B(0,+)-TYPE AMINO ACID TRANSPORTER 1"/>
    <property type="match status" value="1"/>
</dbReference>
<accession>A0ABD2HGA5</accession>
<evidence type="ECO:0000256" key="4">
    <source>
        <dbReference type="ARBA" id="ARBA00022475"/>
    </source>
</evidence>
<evidence type="ECO:0000256" key="11">
    <source>
        <dbReference type="ARBA" id="ARBA00051814"/>
    </source>
</evidence>
<evidence type="ECO:0000256" key="3">
    <source>
        <dbReference type="ARBA" id="ARBA00022448"/>
    </source>
</evidence>
<name>A0ABD2HGA5_PAGBO</name>
<feature type="region of interest" description="Disordered" evidence="19">
    <location>
        <begin position="1"/>
        <end position="30"/>
    </location>
</feature>
<keyword evidence="3" id="KW-0813">Transport</keyword>
<evidence type="ECO:0000256" key="9">
    <source>
        <dbReference type="ARBA" id="ARBA00023157"/>
    </source>
</evidence>
<feature type="transmembrane region" description="Helical" evidence="20">
    <location>
        <begin position="195"/>
        <end position="212"/>
    </location>
</feature>
<keyword evidence="6 20" id="KW-0812">Transmembrane</keyword>
<evidence type="ECO:0000256" key="15">
    <source>
        <dbReference type="ARBA" id="ARBA00074336"/>
    </source>
</evidence>
<evidence type="ECO:0000256" key="10">
    <source>
        <dbReference type="ARBA" id="ARBA00051323"/>
    </source>
</evidence>
<feature type="transmembrane region" description="Helical" evidence="20">
    <location>
        <begin position="446"/>
        <end position="465"/>
    </location>
</feature>
<evidence type="ECO:0000313" key="22">
    <source>
        <dbReference type="Proteomes" id="UP001619887"/>
    </source>
</evidence>
<dbReference type="PIRSF" id="PIRSF006060">
    <property type="entry name" value="AA_transporter"/>
    <property type="match status" value="1"/>
</dbReference>
<comment type="catalytic activity">
    <reaction evidence="10">
        <text>L-lysine(out) + L-arginine(in) = L-lysine(in) + L-arginine(out)</text>
        <dbReference type="Rhea" id="RHEA:70827"/>
        <dbReference type="ChEBI" id="CHEBI:32551"/>
        <dbReference type="ChEBI" id="CHEBI:32682"/>
    </reaction>
    <physiologicalReaction direction="left-to-right" evidence="10">
        <dbReference type="Rhea" id="RHEA:70828"/>
    </physiologicalReaction>
</comment>
<dbReference type="AlphaFoldDB" id="A0ABD2HGA5"/>
<evidence type="ECO:0000256" key="14">
    <source>
        <dbReference type="ARBA" id="ARBA00052732"/>
    </source>
</evidence>
<evidence type="ECO:0000256" key="1">
    <source>
        <dbReference type="ARBA" id="ARBA00004424"/>
    </source>
</evidence>